<protein>
    <submittedName>
        <fullName evidence="2">Uncharacterized protein</fullName>
    </submittedName>
</protein>
<reference evidence="2 3" key="1">
    <citation type="journal article" date="2023" name="Plants (Basel)">
        <title>Bridging the Gap: Combining Genomics and Transcriptomics Approaches to Understand Stylosanthes scabra, an Orphan Legume from the Brazilian Caatinga.</title>
        <authorList>
            <person name="Ferreira-Neto J.R.C."/>
            <person name="da Silva M.D."/>
            <person name="Binneck E."/>
            <person name="de Melo N.F."/>
            <person name="da Silva R.H."/>
            <person name="de Melo A.L.T.M."/>
            <person name="Pandolfi V."/>
            <person name="Bustamante F.O."/>
            <person name="Brasileiro-Vidal A.C."/>
            <person name="Benko-Iseppon A.M."/>
        </authorList>
    </citation>
    <scope>NUCLEOTIDE SEQUENCE [LARGE SCALE GENOMIC DNA]</scope>
    <source>
        <tissue evidence="2">Leaves</tissue>
    </source>
</reference>
<sequence>MEDENSSDNRKDFESKVVESPPDPSIPSFDFHIDSPTPPRPATPSNETQELDVDLDKLYEWEMDGCQNME</sequence>
<organism evidence="2 3">
    <name type="scientific">Stylosanthes scabra</name>
    <dbReference type="NCBI Taxonomy" id="79078"/>
    <lineage>
        <taxon>Eukaryota</taxon>
        <taxon>Viridiplantae</taxon>
        <taxon>Streptophyta</taxon>
        <taxon>Embryophyta</taxon>
        <taxon>Tracheophyta</taxon>
        <taxon>Spermatophyta</taxon>
        <taxon>Magnoliopsida</taxon>
        <taxon>eudicotyledons</taxon>
        <taxon>Gunneridae</taxon>
        <taxon>Pentapetalae</taxon>
        <taxon>rosids</taxon>
        <taxon>fabids</taxon>
        <taxon>Fabales</taxon>
        <taxon>Fabaceae</taxon>
        <taxon>Papilionoideae</taxon>
        <taxon>50 kb inversion clade</taxon>
        <taxon>dalbergioids sensu lato</taxon>
        <taxon>Dalbergieae</taxon>
        <taxon>Pterocarpus clade</taxon>
        <taxon>Stylosanthes</taxon>
    </lineage>
</organism>
<feature type="region of interest" description="Disordered" evidence="1">
    <location>
        <begin position="1"/>
        <end position="53"/>
    </location>
</feature>
<evidence type="ECO:0000313" key="2">
    <source>
        <dbReference type="EMBL" id="MED6162513.1"/>
    </source>
</evidence>
<keyword evidence="3" id="KW-1185">Reference proteome</keyword>
<name>A0ABU6USE7_9FABA</name>
<evidence type="ECO:0000313" key="3">
    <source>
        <dbReference type="Proteomes" id="UP001341840"/>
    </source>
</evidence>
<accession>A0ABU6USE7</accession>
<gene>
    <name evidence="2" type="ORF">PIB30_071183</name>
</gene>
<feature type="compositionally biased region" description="Basic and acidic residues" evidence="1">
    <location>
        <begin position="7"/>
        <end position="17"/>
    </location>
</feature>
<dbReference type="Proteomes" id="UP001341840">
    <property type="component" value="Unassembled WGS sequence"/>
</dbReference>
<proteinExistence type="predicted"/>
<dbReference type="EMBL" id="JASCZI010121646">
    <property type="protein sequence ID" value="MED6162513.1"/>
    <property type="molecule type" value="Genomic_DNA"/>
</dbReference>
<comment type="caution">
    <text evidence="2">The sequence shown here is derived from an EMBL/GenBank/DDBJ whole genome shotgun (WGS) entry which is preliminary data.</text>
</comment>
<evidence type="ECO:0000256" key="1">
    <source>
        <dbReference type="SAM" id="MobiDB-lite"/>
    </source>
</evidence>